<keyword evidence="5" id="KW-1185">Reference proteome</keyword>
<dbReference type="CDD" id="cd04301">
    <property type="entry name" value="NAT_SF"/>
    <property type="match status" value="1"/>
</dbReference>
<dbReference type="Proteomes" id="UP001362100">
    <property type="component" value="Unassembled WGS sequence"/>
</dbReference>
<keyword evidence="1 4" id="KW-0808">Transferase</keyword>
<dbReference type="InterPro" id="IPR016181">
    <property type="entry name" value="Acyl_CoA_acyltransferase"/>
</dbReference>
<evidence type="ECO:0000256" key="2">
    <source>
        <dbReference type="ARBA" id="ARBA00023315"/>
    </source>
</evidence>
<evidence type="ECO:0000313" key="5">
    <source>
        <dbReference type="Proteomes" id="UP001362100"/>
    </source>
</evidence>
<dbReference type="SUPFAM" id="SSF55729">
    <property type="entry name" value="Acyl-CoA N-acyltransferases (Nat)"/>
    <property type="match status" value="1"/>
</dbReference>
<dbReference type="GO" id="GO:0016746">
    <property type="term" value="F:acyltransferase activity"/>
    <property type="evidence" value="ECO:0007669"/>
    <property type="project" value="UniProtKB-KW"/>
</dbReference>
<dbReference type="InterPro" id="IPR000182">
    <property type="entry name" value="GNAT_dom"/>
</dbReference>
<dbReference type="Pfam" id="PF00583">
    <property type="entry name" value="Acetyltransf_1"/>
    <property type="match status" value="1"/>
</dbReference>
<name>A0ABU8PY25_9GAMM</name>
<dbReference type="Gene3D" id="3.40.630.30">
    <property type="match status" value="1"/>
</dbReference>
<organism evidence="4 5">
    <name type="scientific">Pantoea nemavictus</name>
    <dbReference type="NCBI Taxonomy" id="2726955"/>
    <lineage>
        <taxon>Bacteria</taxon>
        <taxon>Pseudomonadati</taxon>
        <taxon>Pseudomonadota</taxon>
        <taxon>Gammaproteobacteria</taxon>
        <taxon>Enterobacterales</taxon>
        <taxon>Erwiniaceae</taxon>
        <taxon>Pantoea</taxon>
    </lineage>
</organism>
<proteinExistence type="predicted"/>
<sequence length="153" mass="17370">MHISPLAQQPQLFDAVTQMLHREWSDLPNWRDASVIQQRLQARNADRAKTVTLVATTTAGELMATASIIHYELSDLSEREFWLGEVITASEHRGKGLASALVTQLIAEARLRGIAALWLYTPDQQALYRRFGWQDVEQREIANEDVTVMKLVI</sequence>
<dbReference type="RefSeq" id="WP_180823905.1">
    <property type="nucleotide sequence ID" value="NZ_JACAWY010000002.1"/>
</dbReference>
<dbReference type="InterPro" id="IPR050832">
    <property type="entry name" value="Bact_Acetyltransf"/>
</dbReference>
<evidence type="ECO:0000259" key="3">
    <source>
        <dbReference type="PROSITE" id="PS51186"/>
    </source>
</evidence>
<reference evidence="4 5" key="1">
    <citation type="submission" date="2023-12" db="EMBL/GenBank/DDBJ databases">
        <title>Gut-associated functions are favored during microbiome assembly across C. elegans life.</title>
        <authorList>
            <person name="Zimmermann J."/>
        </authorList>
    </citation>
    <scope>NUCLEOTIDE SEQUENCE [LARGE SCALE GENOMIC DNA]</scope>
    <source>
        <strain evidence="4 5">BIGb0393</strain>
    </source>
</reference>
<dbReference type="EMBL" id="JBBGZW010000002">
    <property type="protein sequence ID" value="MEJ5047654.1"/>
    <property type="molecule type" value="Genomic_DNA"/>
</dbReference>
<evidence type="ECO:0000313" key="4">
    <source>
        <dbReference type="EMBL" id="MEJ5047654.1"/>
    </source>
</evidence>
<accession>A0ABU8PY25</accession>
<comment type="caution">
    <text evidence="4">The sequence shown here is derived from an EMBL/GenBank/DDBJ whole genome shotgun (WGS) entry which is preliminary data.</text>
</comment>
<feature type="domain" description="N-acetyltransferase" evidence="3">
    <location>
        <begin position="1"/>
        <end position="153"/>
    </location>
</feature>
<evidence type="ECO:0000256" key="1">
    <source>
        <dbReference type="ARBA" id="ARBA00022679"/>
    </source>
</evidence>
<dbReference type="PROSITE" id="PS51186">
    <property type="entry name" value="GNAT"/>
    <property type="match status" value="1"/>
</dbReference>
<keyword evidence="2 4" id="KW-0012">Acyltransferase</keyword>
<dbReference type="EC" id="2.3.1.-" evidence="4"/>
<gene>
    <name evidence="4" type="ORF">WH298_20920</name>
</gene>
<protein>
    <submittedName>
        <fullName evidence="4">GNAT family N-acetyltransferase</fullName>
        <ecNumber evidence="4">2.3.1.-</ecNumber>
    </submittedName>
</protein>
<dbReference type="PANTHER" id="PTHR43877">
    <property type="entry name" value="AMINOALKYLPHOSPHONATE N-ACETYLTRANSFERASE-RELATED-RELATED"/>
    <property type="match status" value="1"/>
</dbReference>